<evidence type="ECO:0000313" key="3">
    <source>
        <dbReference type="EMBL" id="KAK7684411.1"/>
    </source>
</evidence>
<dbReference type="InterPro" id="IPR011129">
    <property type="entry name" value="CSD"/>
</dbReference>
<feature type="domain" description="CSD" evidence="2">
    <location>
        <begin position="4"/>
        <end position="67"/>
    </location>
</feature>
<gene>
    <name evidence="3" type="ORF">QCA50_012358</name>
</gene>
<dbReference type="PANTHER" id="PTHR46565:SF20">
    <property type="entry name" value="COLD SHOCK DOMAIN-CONTAINING PROTEIN 4"/>
    <property type="match status" value="1"/>
</dbReference>
<dbReference type="EMBL" id="JASBNA010000025">
    <property type="protein sequence ID" value="KAK7684411.1"/>
    <property type="molecule type" value="Genomic_DNA"/>
</dbReference>
<evidence type="ECO:0000256" key="1">
    <source>
        <dbReference type="SAM" id="MobiDB-lite"/>
    </source>
</evidence>
<dbReference type="Pfam" id="PF00313">
    <property type="entry name" value="CSD"/>
    <property type="match status" value="1"/>
</dbReference>
<dbReference type="Gene3D" id="2.40.50.140">
    <property type="entry name" value="Nucleic acid-binding proteins"/>
    <property type="match status" value="1"/>
</dbReference>
<dbReference type="AlphaFoldDB" id="A0AAW0FUC0"/>
<dbReference type="SUPFAM" id="SSF50249">
    <property type="entry name" value="Nucleic acid-binding proteins"/>
    <property type="match status" value="1"/>
</dbReference>
<dbReference type="InterPro" id="IPR002059">
    <property type="entry name" value="CSP_DNA-bd"/>
</dbReference>
<protein>
    <recommendedName>
        <fullName evidence="2">CSD domain-containing protein</fullName>
    </recommendedName>
</protein>
<dbReference type="CDD" id="cd04458">
    <property type="entry name" value="CSP_CDS"/>
    <property type="match status" value="1"/>
</dbReference>
<evidence type="ECO:0000313" key="4">
    <source>
        <dbReference type="Proteomes" id="UP001385951"/>
    </source>
</evidence>
<feature type="region of interest" description="Disordered" evidence="1">
    <location>
        <begin position="45"/>
        <end position="72"/>
    </location>
</feature>
<dbReference type="InterPro" id="IPR012340">
    <property type="entry name" value="NA-bd_OB-fold"/>
</dbReference>
<proteinExistence type="predicted"/>
<dbReference type="Proteomes" id="UP001385951">
    <property type="component" value="Unassembled WGS sequence"/>
</dbReference>
<dbReference type="SMART" id="SM00357">
    <property type="entry name" value="CSP"/>
    <property type="match status" value="1"/>
</dbReference>
<organism evidence="3 4">
    <name type="scientific">Cerrena zonata</name>
    <dbReference type="NCBI Taxonomy" id="2478898"/>
    <lineage>
        <taxon>Eukaryota</taxon>
        <taxon>Fungi</taxon>
        <taxon>Dikarya</taxon>
        <taxon>Basidiomycota</taxon>
        <taxon>Agaricomycotina</taxon>
        <taxon>Agaricomycetes</taxon>
        <taxon>Polyporales</taxon>
        <taxon>Cerrenaceae</taxon>
        <taxon>Cerrena</taxon>
    </lineage>
</organism>
<reference evidence="3 4" key="1">
    <citation type="submission" date="2022-09" db="EMBL/GenBank/DDBJ databases">
        <authorList>
            <person name="Palmer J.M."/>
        </authorList>
    </citation>
    <scope>NUCLEOTIDE SEQUENCE [LARGE SCALE GENOMIC DNA]</scope>
    <source>
        <strain evidence="3 4">DSM 7382</strain>
    </source>
</reference>
<dbReference type="PANTHER" id="PTHR46565">
    <property type="entry name" value="COLD SHOCK DOMAIN PROTEIN 2"/>
    <property type="match status" value="1"/>
</dbReference>
<comment type="caution">
    <text evidence="3">The sequence shown here is derived from an EMBL/GenBank/DDBJ whole genome shotgun (WGS) entry which is preliminary data.</text>
</comment>
<sequence length="109" mass="12385">MSQRQTGVVKWFNETKGFGFVTPESGSDIFVHFSAIQGAGFKTLQEGQKPSQRLLPQPAKRGRGVRTRDDAEKGVEIDQLPCDWQIRMPRRKGSGMQLQRLVSFPFRFS</sequence>
<keyword evidence="4" id="KW-1185">Reference proteome</keyword>
<name>A0AAW0FUC0_9APHY</name>
<dbReference type="GO" id="GO:0003676">
    <property type="term" value="F:nucleic acid binding"/>
    <property type="evidence" value="ECO:0007669"/>
    <property type="project" value="InterPro"/>
</dbReference>
<dbReference type="FunFam" id="2.40.50.140:FF:000005">
    <property type="entry name" value="Cold shock protein CspE"/>
    <property type="match status" value="1"/>
</dbReference>
<dbReference type="PRINTS" id="PR00050">
    <property type="entry name" value="COLDSHOCK"/>
</dbReference>
<accession>A0AAW0FUC0</accession>
<evidence type="ECO:0000259" key="2">
    <source>
        <dbReference type="PROSITE" id="PS51857"/>
    </source>
</evidence>
<dbReference type="PROSITE" id="PS51857">
    <property type="entry name" value="CSD_2"/>
    <property type="match status" value="1"/>
</dbReference>